<evidence type="ECO:0000256" key="3">
    <source>
        <dbReference type="ARBA" id="ARBA00022679"/>
    </source>
</evidence>
<evidence type="ECO:0000256" key="2">
    <source>
        <dbReference type="ARBA" id="ARBA00022576"/>
    </source>
</evidence>
<organism evidence="6 7">
    <name type="scientific">Xanthomonas hawaiiensis</name>
    <dbReference type="NCBI Taxonomy" id="3003247"/>
    <lineage>
        <taxon>Bacteria</taxon>
        <taxon>Pseudomonadati</taxon>
        <taxon>Pseudomonadota</taxon>
        <taxon>Gammaproteobacteria</taxon>
        <taxon>Lysobacterales</taxon>
        <taxon>Lysobacteraceae</taxon>
        <taxon>Xanthomonas</taxon>
    </lineage>
</organism>
<comment type="cofactor">
    <cofactor evidence="1">
        <name>pyridoxal 5'-phosphate</name>
        <dbReference type="ChEBI" id="CHEBI:597326"/>
    </cofactor>
</comment>
<dbReference type="RefSeq" id="WP_209031433.1">
    <property type="nucleotide sequence ID" value="NZ_CP115873.1"/>
</dbReference>
<dbReference type="InterPro" id="IPR015421">
    <property type="entry name" value="PyrdxlP-dep_Trfase_major"/>
</dbReference>
<reference evidence="6 7" key="1">
    <citation type="submission" date="2023-01" db="EMBL/GenBank/DDBJ databases">
        <title>Xanthomonas hawaiianensis sp. nov. isolated from Araceae family in Hawaii.</title>
        <authorList>
            <person name="Chunag S.-C."/>
            <person name="Dobhal S."/>
            <person name="Alvarez A."/>
            <person name="Arif M."/>
        </authorList>
    </citation>
    <scope>NUCLEOTIDE SEQUENCE [LARGE SCALE GENOMIC DNA]</scope>
    <source>
        <strain evidence="6 7">A2111</strain>
    </source>
</reference>
<gene>
    <name evidence="6" type="ORF">PNQ69_20540</name>
</gene>
<proteinExistence type="predicted"/>
<dbReference type="PANTHER" id="PTHR42790">
    <property type="entry name" value="AMINOTRANSFERASE"/>
    <property type="match status" value="1"/>
</dbReference>
<evidence type="ECO:0000313" key="7">
    <source>
        <dbReference type="Proteomes" id="UP001260534"/>
    </source>
</evidence>
<feature type="domain" description="Aminotransferase class I/classII large" evidence="5">
    <location>
        <begin position="73"/>
        <end position="388"/>
    </location>
</feature>
<dbReference type="Proteomes" id="UP001260534">
    <property type="component" value="Unassembled WGS sequence"/>
</dbReference>
<dbReference type="GO" id="GO:0008483">
    <property type="term" value="F:transaminase activity"/>
    <property type="evidence" value="ECO:0007669"/>
    <property type="project" value="UniProtKB-KW"/>
</dbReference>
<dbReference type="Pfam" id="PF00155">
    <property type="entry name" value="Aminotran_1_2"/>
    <property type="match status" value="1"/>
</dbReference>
<evidence type="ECO:0000256" key="1">
    <source>
        <dbReference type="ARBA" id="ARBA00001933"/>
    </source>
</evidence>
<dbReference type="InterPro" id="IPR050859">
    <property type="entry name" value="Class-I_PLP-dep_aminotransf"/>
</dbReference>
<comment type="caution">
    <text evidence="6">The sequence shown here is derived from an EMBL/GenBank/DDBJ whole genome shotgun (WGS) entry which is preliminary data.</text>
</comment>
<keyword evidence="2 6" id="KW-0032">Aminotransferase</keyword>
<accession>A0ABU2IAI0</accession>
<name>A0ABU2IAI0_9XANT</name>
<evidence type="ECO:0000256" key="4">
    <source>
        <dbReference type="ARBA" id="ARBA00022898"/>
    </source>
</evidence>
<keyword evidence="7" id="KW-1185">Reference proteome</keyword>
<dbReference type="InterPro" id="IPR015422">
    <property type="entry name" value="PyrdxlP-dep_Trfase_small"/>
</dbReference>
<evidence type="ECO:0000313" key="6">
    <source>
        <dbReference type="EMBL" id="MDS9995156.1"/>
    </source>
</evidence>
<dbReference type="CDD" id="cd00609">
    <property type="entry name" value="AAT_like"/>
    <property type="match status" value="1"/>
</dbReference>
<dbReference type="Gene3D" id="3.40.640.10">
    <property type="entry name" value="Type I PLP-dependent aspartate aminotransferase-like (Major domain)"/>
    <property type="match status" value="1"/>
</dbReference>
<dbReference type="InterPro" id="IPR004839">
    <property type="entry name" value="Aminotransferase_I/II_large"/>
</dbReference>
<dbReference type="PANTHER" id="PTHR42790:SF19">
    <property type="entry name" value="KYNURENINE_ALPHA-AMINOADIPATE AMINOTRANSFERASE, MITOCHONDRIAL"/>
    <property type="match status" value="1"/>
</dbReference>
<dbReference type="EMBL" id="JAQMHB010000001">
    <property type="protein sequence ID" value="MDS9995156.1"/>
    <property type="molecule type" value="Genomic_DNA"/>
</dbReference>
<dbReference type="InterPro" id="IPR015424">
    <property type="entry name" value="PyrdxlP-dep_Trfase"/>
</dbReference>
<sequence>MNFLNEVAERYPRAISLAAGRPAEVLFERLSSTDLTNRIDLYLAASNTSMNQLLQYGRTAGVINALMAEQLCADDGILATADRIVVTSGCQEAMSLCLSALSHSRKDVILACNPTYIGATGAAAALGISVHGLNTDGDGIPAAIEKAVAELHADGRRARAFYVIPNFDNPTGRVLNTKQRVAILEACERHRIVVLEDNAYGMFRYDGAHVPPLAALDRAGLVIYLSTYSKTLCPAVRIGSAVLPETLFGDRDARIRLCEDIVRRKSYLTVNTGQINQAIVGGHLLQEGGSLRRWIEPVRTLYHANRDLMLTSLQARFCDRGDISWNSPEGGFFLTVDLPFVFDADAVAECANNEGVIVMPMSFFAIDRSQDCRIRLAFSAIRTERIADGIESLARYINFRLHGTAPKLALRAKST</sequence>
<keyword evidence="3" id="KW-0808">Transferase</keyword>
<dbReference type="SUPFAM" id="SSF53383">
    <property type="entry name" value="PLP-dependent transferases"/>
    <property type="match status" value="1"/>
</dbReference>
<dbReference type="Gene3D" id="3.90.1150.10">
    <property type="entry name" value="Aspartate Aminotransferase, domain 1"/>
    <property type="match status" value="1"/>
</dbReference>
<keyword evidence="4" id="KW-0663">Pyridoxal phosphate</keyword>
<evidence type="ECO:0000259" key="5">
    <source>
        <dbReference type="Pfam" id="PF00155"/>
    </source>
</evidence>
<protein>
    <submittedName>
        <fullName evidence="6">PLP-dependent aminotransferase family protein</fullName>
    </submittedName>
</protein>